<gene>
    <name evidence="3" type="ORF">CJ030_MR5G011884</name>
</gene>
<organism evidence="3 4">
    <name type="scientific">Morella rubra</name>
    <name type="common">Chinese bayberry</name>
    <dbReference type="NCBI Taxonomy" id="262757"/>
    <lineage>
        <taxon>Eukaryota</taxon>
        <taxon>Viridiplantae</taxon>
        <taxon>Streptophyta</taxon>
        <taxon>Embryophyta</taxon>
        <taxon>Tracheophyta</taxon>
        <taxon>Spermatophyta</taxon>
        <taxon>Magnoliopsida</taxon>
        <taxon>eudicotyledons</taxon>
        <taxon>Gunneridae</taxon>
        <taxon>Pentapetalae</taxon>
        <taxon>rosids</taxon>
        <taxon>fabids</taxon>
        <taxon>Fagales</taxon>
        <taxon>Myricaceae</taxon>
        <taxon>Morella</taxon>
    </lineage>
</organism>
<feature type="region of interest" description="Disordered" evidence="1">
    <location>
        <begin position="347"/>
        <end position="387"/>
    </location>
</feature>
<feature type="domain" description="Putative plant transposon protein" evidence="2">
    <location>
        <begin position="57"/>
        <end position="219"/>
    </location>
</feature>
<keyword evidence="4" id="KW-1185">Reference proteome</keyword>
<name>A0A6A1VJ14_9ROSI</name>
<feature type="compositionally biased region" description="Basic and acidic residues" evidence="1">
    <location>
        <begin position="347"/>
        <end position="358"/>
    </location>
</feature>
<proteinExistence type="predicted"/>
<dbReference type="Proteomes" id="UP000516437">
    <property type="component" value="Chromosome 5"/>
</dbReference>
<dbReference type="EMBL" id="RXIC02000023">
    <property type="protein sequence ID" value="KAB1212784.1"/>
    <property type="molecule type" value="Genomic_DNA"/>
</dbReference>
<evidence type="ECO:0000256" key="1">
    <source>
        <dbReference type="SAM" id="MobiDB-lite"/>
    </source>
</evidence>
<dbReference type="InterPro" id="IPR046796">
    <property type="entry name" value="Transposase_32_dom"/>
</dbReference>
<evidence type="ECO:0000313" key="4">
    <source>
        <dbReference type="Proteomes" id="UP000516437"/>
    </source>
</evidence>
<accession>A0A6A1VJ14</accession>
<evidence type="ECO:0000313" key="3">
    <source>
        <dbReference type="EMBL" id="KAB1212784.1"/>
    </source>
</evidence>
<protein>
    <recommendedName>
        <fullName evidence="2">Putative plant transposon protein domain-containing protein</fullName>
    </recommendedName>
</protein>
<dbReference type="AlphaFoldDB" id="A0A6A1VJ14"/>
<feature type="region of interest" description="Disordered" evidence="1">
    <location>
        <begin position="264"/>
        <end position="283"/>
    </location>
</feature>
<feature type="region of interest" description="Disordered" evidence="1">
    <location>
        <begin position="1"/>
        <end position="30"/>
    </location>
</feature>
<feature type="compositionally biased region" description="Basic residues" evidence="1">
    <location>
        <begin position="7"/>
        <end position="20"/>
    </location>
</feature>
<reference evidence="3 4" key="1">
    <citation type="journal article" date="2019" name="Plant Biotechnol. J.">
        <title>The red bayberry genome and genetic basis of sex determination.</title>
        <authorList>
            <person name="Jia H.M."/>
            <person name="Jia H.J."/>
            <person name="Cai Q.L."/>
            <person name="Wang Y."/>
            <person name="Zhao H.B."/>
            <person name="Yang W.F."/>
            <person name="Wang G.Y."/>
            <person name="Li Y.H."/>
            <person name="Zhan D.L."/>
            <person name="Shen Y.T."/>
            <person name="Niu Q.F."/>
            <person name="Chang L."/>
            <person name="Qiu J."/>
            <person name="Zhao L."/>
            <person name="Xie H.B."/>
            <person name="Fu W.Y."/>
            <person name="Jin J."/>
            <person name="Li X.W."/>
            <person name="Jiao Y."/>
            <person name="Zhou C.C."/>
            <person name="Tu T."/>
            <person name="Chai C.Y."/>
            <person name="Gao J.L."/>
            <person name="Fan L.J."/>
            <person name="van de Weg E."/>
            <person name="Wang J.Y."/>
            <person name="Gao Z.S."/>
        </authorList>
    </citation>
    <scope>NUCLEOTIDE SEQUENCE [LARGE SCALE GENOMIC DNA]</scope>
    <source>
        <tissue evidence="3">Leaves</tissue>
    </source>
</reference>
<sequence length="387" mass="43204">MANPKRPASKKSKPTKKPSKKQAVNPDPDRFVDAHAHELMGSTYAKRKPLYEREFESRGWVSFLTDVVSPYENMVKEFFVNVHDIDDKSFSFYSYLRGQKFQLPRVSHPTYPYRKSRSPSFDSIALLLFGFPHRYRGSTLDTGDFSAKYHLISRILFTHILPVSHFSTLPLKRVKFLYAFLNGDSIDLPLVICSHIISAYRSKSKKLGLPYSCMIQKLIDTISISFPSTEYRVPLKNPIGMVSLIQSRAHLARWRAALLSAVDPSIPSSSDPPIPPSTDITSSSSIPPLDPFAITLAKILNAVGTIATNSTVHAAKLQKLEENYDRTCGALRRLHKAFVKLRRSINIDREPSPSRSEESASFDADADDTDAYADSSTDDAGPSSAAS</sequence>
<dbReference type="Pfam" id="PF20167">
    <property type="entry name" value="Transposase_32"/>
    <property type="match status" value="1"/>
</dbReference>
<evidence type="ECO:0000259" key="2">
    <source>
        <dbReference type="Pfam" id="PF20167"/>
    </source>
</evidence>
<comment type="caution">
    <text evidence="3">The sequence shown here is derived from an EMBL/GenBank/DDBJ whole genome shotgun (WGS) entry which is preliminary data.</text>
</comment>
<dbReference type="OrthoDB" id="1835415at2759"/>